<dbReference type="InParanoid" id="A0A2H3DIT0"/>
<evidence type="ECO:0000313" key="3">
    <source>
        <dbReference type="Proteomes" id="UP000217790"/>
    </source>
</evidence>
<accession>A0A2H3DIT0</accession>
<dbReference type="EMBL" id="KZ293664">
    <property type="protein sequence ID" value="PBK90768.1"/>
    <property type="molecule type" value="Genomic_DNA"/>
</dbReference>
<gene>
    <name evidence="2" type="ORF">ARMGADRAFT_1014437</name>
</gene>
<protein>
    <submittedName>
        <fullName evidence="2">Uncharacterized protein</fullName>
    </submittedName>
</protein>
<evidence type="ECO:0000313" key="2">
    <source>
        <dbReference type="EMBL" id="PBK90768.1"/>
    </source>
</evidence>
<proteinExistence type="predicted"/>
<sequence length="69" mass="7812">MQIRPKDQWDAEDVIDASDPVCPSAPIKLAPKNTSSETLYWIDLSDEEGNKIHSATIEKKARGRHEHKI</sequence>
<organism evidence="2 3">
    <name type="scientific">Armillaria gallica</name>
    <name type="common">Bulbous honey fungus</name>
    <name type="synonym">Armillaria bulbosa</name>
    <dbReference type="NCBI Taxonomy" id="47427"/>
    <lineage>
        <taxon>Eukaryota</taxon>
        <taxon>Fungi</taxon>
        <taxon>Dikarya</taxon>
        <taxon>Basidiomycota</taxon>
        <taxon>Agaricomycotina</taxon>
        <taxon>Agaricomycetes</taxon>
        <taxon>Agaricomycetidae</taxon>
        <taxon>Agaricales</taxon>
        <taxon>Marasmiineae</taxon>
        <taxon>Physalacriaceae</taxon>
        <taxon>Armillaria</taxon>
    </lineage>
</organism>
<evidence type="ECO:0000256" key="1">
    <source>
        <dbReference type="SAM" id="MobiDB-lite"/>
    </source>
</evidence>
<dbReference type="Proteomes" id="UP000217790">
    <property type="component" value="Unassembled WGS sequence"/>
</dbReference>
<reference evidence="3" key="1">
    <citation type="journal article" date="2017" name="Nat. Ecol. Evol.">
        <title>Genome expansion and lineage-specific genetic innovations in the forest pathogenic fungi Armillaria.</title>
        <authorList>
            <person name="Sipos G."/>
            <person name="Prasanna A.N."/>
            <person name="Walter M.C."/>
            <person name="O'Connor E."/>
            <person name="Balint B."/>
            <person name="Krizsan K."/>
            <person name="Kiss B."/>
            <person name="Hess J."/>
            <person name="Varga T."/>
            <person name="Slot J."/>
            <person name="Riley R."/>
            <person name="Boka B."/>
            <person name="Rigling D."/>
            <person name="Barry K."/>
            <person name="Lee J."/>
            <person name="Mihaltcheva S."/>
            <person name="LaButti K."/>
            <person name="Lipzen A."/>
            <person name="Waldron R."/>
            <person name="Moloney N.M."/>
            <person name="Sperisen C."/>
            <person name="Kredics L."/>
            <person name="Vagvoelgyi C."/>
            <person name="Patrignani A."/>
            <person name="Fitzpatrick D."/>
            <person name="Nagy I."/>
            <person name="Doyle S."/>
            <person name="Anderson J.B."/>
            <person name="Grigoriev I.V."/>
            <person name="Gueldener U."/>
            <person name="Muensterkoetter M."/>
            <person name="Nagy L.G."/>
        </authorList>
    </citation>
    <scope>NUCLEOTIDE SEQUENCE [LARGE SCALE GENOMIC DNA]</scope>
    <source>
        <strain evidence="3">Ar21-2</strain>
    </source>
</reference>
<keyword evidence="3" id="KW-1185">Reference proteome</keyword>
<dbReference type="AlphaFoldDB" id="A0A2H3DIT0"/>
<feature type="region of interest" description="Disordered" evidence="1">
    <location>
        <begin position="1"/>
        <end position="20"/>
    </location>
</feature>
<name>A0A2H3DIT0_ARMGA</name>